<keyword evidence="7" id="KW-0411">Iron-sulfur</keyword>
<comment type="caution">
    <text evidence="9">The sequence shown here is derived from an EMBL/GenBank/DDBJ whole genome shotgun (WGS) entry which is preliminary data.</text>
</comment>
<name>A0A314ZPT4_9EURY</name>
<sequence length="127" mass="14197">MINRMIVKIDEDKCNGCGKCVSPCAEGAIQIIDGKAKVVSEELCDGMGFCIGICPQDAISIEERQTMDFNPQAVKEMQENEEKDSEAGSIHCFKCDRDENERYLMPLRHGKESIWVCTRCLPALIHG</sequence>
<evidence type="ECO:0000256" key="3">
    <source>
        <dbReference type="ARBA" id="ARBA00022723"/>
    </source>
</evidence>
<dbReference type="InterPro" id="IPR050572">
    <property type="entry name" value="Fe-S_Ferredoxin"/>
</dbReference>
<dbReference type="AlphaFoldDB" id="A0A314ZPT4"/>
<evidence type="ECO:0000256" key="1">
    <source>
        <dbReference type="ARBA" id="ARBA00022448"/>
    </source>
</evidence>
<evidence type="ECO:0000256" key="5">
    <source>
        <dbReference type="ARBA" id="ARBA00022982"/>
    </source>
</evidence>
<reference evidence="10 12" key="2">
    <citation type="submission" date="2018-10" db="EMBL/GenBank/DDBJ databases">
        <title>Cultivation of a novel Methanohalophilus strain from Kebrit Deep of the Red Sea and a genomic comparison of members of the genus Methanohalophilus.</title>
        <authorList>
            <person name="Guan Y."/>
            <person name="Ngugi D.K."/>
            <person name="Stingl U."/>
        </authorList>
    </citation>
    <scope>NUCLEOTIDE SEQUENCE [LARGE SCALE GENOMIC DNA]</scope>
    <source>
        <strain evidence="10 12">DSM 10369</strain>
    </source>
</reference>
<dbReference type="Pfam" id="PF14697">
    <property type="entry name" value="Fer4_21"/>
    <property type="match status" value="1"/>
</dbReference>
<dbReference type="Gene3D" id="3.30.70.20">
    <property type="match status" value="1"/>
</dbReference>
<dbReference type="EMBL" id="PVBU01000003">
    <property type="protein sequence ID" value="PQV43112.1"/>
    <property type="molecule type" value="Genomic_DNA"/>
</dbReference>
<gene>
    <name evidence="9" type="ORF">B0H22_103124</name>
    <name evidence="10" type="ORF">EDD83_05025</name>
</gene>
<organism evidence="9 11">
    <name type="scientific">Methanohalophilus euhalobius</name>
    <dbReference type="NCBI Taxonomy" id="51203"/>
    <lineage>
        <taxon>Archaea</taxon>
        <taxon>Methanobacteriati</taxon>
        <taxon>Methanobacteriota</taxon>
        <taxon>Stenosarchaea group</taxon>
        <taxon>Methanomicrobia</taxon>
        <taxon>Methanosarcinales</taxon>
        <taxon>Methanosarcinaceae</taxon>
        <taxon>Methanohalophilus</taxon>
    </lineage>
</organism>
<keyword evidence="3" id="KW-0479">Metal-binding</keyword>
<dbReference type="EMBL" id="RJJF01000015">
    <property type="protein sequence ID" value="RNI09322.1"/>
    <property type="molecule type" value="Genomic_DNA"/>
</dbReference>
<reference evidence="9 11" key="1">
    <citation type="submission" date="2018-02" db="EMBL/GenBank/DDBJ databases">
        <title>Subsurface microbial communities from deep shales in Ohio and West Virginia, USA.</title>
        <authorList>
            <person name="Wrighton K."/>
        </authorList>
    </citation>
    <scope>NUCLEOTIDE SEQUENCE [LARGE SCALE GENOMIC DNA]</scope>
    <source>
        <strain evidence="9 11">DSM 10369</strain>
    </source>
</reference>
<evidence type="ECO:0000313" key="12">
    <source>
        <dbReference type="Proteomes" id="UP000273978"/>
    </source>
</evidence>
<evidence type="ECO:0000256" key="2">
    <source>
        <dbReference type="ARBA" id="ARBA00022485"/>
    </source>
</evidence>
<dbReference type="InterPro" id="IPR017896">
    <property type="entry name" value="4Fe4S_Fe-S-bd"/>
</dbReference>
<feature type="domain" description="4Fe-4S ferredoxin-type" evidence="8">
    <location>
        <begin position="5"/>
        <end position="34"/>
    </location>
</feature>
<evidence type="ECO:0000313" key="10">
    <source>
        <dbReference type="EMBL" id="RNI09322.1"/>
    </source>
</evidence>
<dbReference type="PANTHER" id="PTHR43687">
    <property type="entry name" value="ADENYLYLSULFATE REDUCTASE, BETA SUBUNIT"/>
    <property type="match status" value="1"/>
</dbReference>
<keyword evidence="4" id="KW-0677">Repeat</keyword>
<dbReference type="GO" id="GO:0051539">
    <property type="term" value="F:4 iron, 4 sulfur cluster binding"/>
    <property type="evidence" value="ECO:0007669"/>
    <property type="project" value="UniProtKB-KW"/>
</dbReference>
<dbReference type="RefSeq" id="WP_105460280.1">
    <property type="nucleotide sequence ID" value="NZ_PVBU01000003.1"/>
</dbReference>
<proteinExistence type="predicted"/>
<accession>A0A314ZPT4</accession>
<feature type="domain" description="4Fe-4S ferredoxin-type" evidence="8">
    <location>
        <begin position="35"/>
        <end position="64"/>
    </location>
</feature>
<dbReference type="GO" id="GO:0046872">
    <property type="term" value="F:metal ion binding"/>
    <property type="evidence" value="ECO:0007669"/>
    <property type="project" value="UniProtKB-KW"/>
</dbReference>
<keyword evidence="2" id="KW-0004">4Fe-4S</keyword>
<dbReference type="SUPFAM" id="SSF54862">
    <property type="entry name" value="4Fe-4S ferredoxins"/>
    <property type="match status" value="1"/>
</dbReference>
<evidence type="ECO:0000259" key="8">
    <source>
        <dbReference type="PROSITE" id="PS51379"/>
    </source>
</evidence>
<dbReference type="Proteomes" id="UP000251060">
    <property type="component" value="Unassembled WGS sequence"/>
</dbReference>
<dbReference type="Proteomes" id="UP000273978">
    <property type="component" value="Unassembled WGS sequence"/>
</dbReference>
<evidence type="ECO:0000313" key="11">
    <source>
        <dbReference type="Proteomes" id="UP000251060"/>
    </source>
</evidence>
<evidence type="ECO:0000256" key="7">
    <source>
        <dbReference type="ARBA" id="ARBA00023014"/>
    </source>
</evidence>
<dbReference type="PROSITE" id="PS51379">
    <property type="entry name" value="4FE4S_FER_2"/>
    <property type="match status" value="2"/>
</dbReference>
<evidence type="ECO:0000256" key="4">
    <source>
        <dbReference type="ARBA" id="ARBA00022737"/>
    </source>
</evidence>
<evidence type="ECO:0000313" key="9">
    <source>
        <dbReference type="EMBL" id="PQV43112.1"/>
    </source>
</evidence>
<evidence type="ECO:0000256" key="6">
    <source>
        <dbReference type="ARBA" id="ARBA00023004"/>
    </source>
</evidence>
<keyword evidence="6" id="KW-0408">Iron</keyword>
<keyword evidence="5" id="KW-0249">Electron transport</keyword>
<protein>
    <submittedName>
        <fullName evidence="9">4Fe-4S dicluster protein</fullName>
    </submittedName>
    <submittedName>
        <fullName evidence="10">Ferredoxin</fullName>
    </submittedName>
</protein>
<dbReference type="PANTHER" id="PTHR43687:SF6">
    <property type="entry name" value="L-ASPARTATE SEMIALDEHYDE SULFURTRANSFERASE IRON-SULFUR SUBUNIT"/>
    <property type="match status" value="1"/>
</dbReference>
<keyword evidence="1" id="KW-0813">Transport</keyword>